<feature type="domain" description="Response regulatory" evidence="6">
    <location>
        <begin position="1"/>
        <end position="99"/>
    </location>
</feature>
<dbReference type="STRING" id="208445.SAMN04489727_3034"/>
<evidence type="ECO:0000256" key="1">
    <source>
        <dbReference type="ARBA" id="ARBA00023015"/>
    </source>
</evidence>
<gene>
    <name evidence="7" type="ORF">SAMN04489727_3034</name>
</gene>
<dbReference type="InterPro" id="IPR011006">
    <property type="entry name" value="CheY-like_superfamily"/>
</dbReference>
<dbReference type="GO" id="GO:0000160">
    <property type="term" value="P:phosphorelay signal transduction system"/>
    <property type="evidence" value="ECO:0007669"/>
    <property type="project" value="InterPro"/>
</dbReference>
<dbReference type="GO" id="GO:0006355">
    <property type="term" value="P:regulation of DNA-templated transcription"/>
    <property type="evidence" value="ECO:0007669"/>
    <property type="project" value="InterPro"/>
</dbReference>
<organism evidence="7 8">
    <name type="scientific">Amycolatopsis tolypomycina</name>
    <dbReference type="NCBI Taxonomy" id="208445"/>
    <lineage>
        <taxon>Bacteria</taxon>
        <taxon>Bacillati</taxon>
        <taxon>Actinomycetota</taxon>
        <taxon>Actinomycetes</taxon>
        <taxon>Pseudonocardiales</taxon>
        <taxon>Pseudonocardiaceae</taxon>
        <taxon>Amycolatopsis</taxon>
    </lineage>
</organism>
<accession>A0A1H4QUC0</accession>
<evidence type="ECO:0000313" key="8">
    <source>
        <dbReference type="Proteomes" id="UP000199622"/>
    </source>
</evidence>
<dbReference type="AlphaFoldDB" id="A0A1H4QUC0"/>
<evidence type="ECO:0000259" key="5">
    <source>
        <dbReference type="PROSITE" id="PS50043"/>
    </source>
</evidence>
<dbReference type="Pfam" id="PF00196">
    <property type="entry name" value="GerE"/>
    <property type="match status" value="1"/>
</dbReference>
<evidence type="ECO:0000256" key="3">
    <source>
        <dbReference type="ARBA" id="ARBA00023163"/>
    </source>
</evidence>
<dbReference type="Gene3D" id="3.40.50.2300">
    <property type="match status" value="1"/>
</dbReference>
<dbReference type="InterPro" id="IPR016032">
    <property type="entry name" value="Sig_transdc_resp-reg_C-effctor"/>
</dbReference>
<dbReference type="SUPFAM" id="SSF46894">
    <property type="entry name" value="C-terminal effector domain of the bipartite response regulators"/>
    <property type="match status" value="1"/>
</dbReference>
<dbReference type="PANTHER" id="PTHR43214:SF24">
    <property type="entry name" value="TRANSCRIPTIONAL REGULATORY PROTEIN NARL-RELATED"/>
    <property type="match status" value="1"/>
</dbReference>
<evidence type="ECO:0000256" key="4">
    <source>
        <dbReference type="PROSITE-ProRule" id="PRU00169"/>
    </source>
</evidence>
<dbReference type="Proteomes" id="UP000199622">
    <property type="component" value="Unassembled WGS sequence"/>
</dbReference>
<feature type="domain" description="HTH luxR-type" evidence="5">
    <location>
        <begin position="119"/>
        <end position="184"/>
    </location>
</feature>
<dbReference type="PRINTS" id="PR00038">
    <property type="entry name" value="HTHLUXR"/>
</dbReference>
<sequence>MTTVVLAGTCPVATAEIAVVATAGTGAEAIEAVRAHGPDVLVLDLALGAGVAARAGVPVLAITEPDDTAIAGALRAGVRGFLPARTAPADVTRAIGNVAAGAVVFGDGIADRIPGLLRSPAPLPDLSPRDREILALAAGGVADAVIARRLGIAPKTVRNRVSVISVKLGARGRAEAITLARTAGLAPV</sequence>
<keyword evidence="1" id="KW-0805">Transcription regulation</keyword>
<dbReference type="PANTHER" id="PTHR43214">
    <property type="entry name" value="TWO-COMPONENT RESPONSE REGULATOR"/>
    <property type="match status" value="1"/>
</dbReference>
<protein>
    <submittedName>
        <fullName evidence="7">DNA-binding response regulator, NarL/FixJ family, contains REC and HTH domains</fullName>
    </submittedName>
</protein>
<dbReference type="InterPro" id="IPR039420">
    <property type="entry name" value="WalR-like"/>
</dbReference>
<name>A0A1H4QUC0_9PSEU</name>
<dbReference type="PROSITE" id="PS50043">
    <property type="entry name" value="HTH_LUXR_2"/>
    <property type="match status" value="1"/>
</dbReference>
<dbReference type="PROSITE" id="PS50110">
    <property type="entry name" value="RESPONSE_REGULATORY"/>
    <property type="match status" value="1"/>
</dbReference>
<keyword evidence="2 7" id="KW-0238">DNA-binding</keyword>
<evidence type="ECO:0000259" key="6">
    <source>
        <dbReference type="PROSITE" id="PS50110"/>
    </source>
</evidence>
<dbReference type="GO" id="GO:0003677">
    <property type="term" value="F:DNA binding"/>
    <property type="evidence" value="ECO:0007669"/>
    <property type="project" value="UniProtKB-KW"/>
</dbReference>
<keyword evidence="3" id="KW-0804">Transcription</keyword>
<dbReference type="RefSeq" id="WP_091307454.1">
    <property type="nucleotide sequence ID" value="NZ_FNSO01000004.1"/>
</dbReference>
<evidence type="ECO:0000313" key="7">
    <source>
        <dbReference type="EMBL" id="SEC23147.1"/>
    </source>
</evidence>
<dbReference type="InterPro" id="IPR001789">
    <property type="entry name" value="Sig_transdc_resp-reg_receiver"/>
</dbReference>
<keyword evidence="8" id="KW-1185">Reference proteome</keyword>
<reference evidence="8" key="1">
    <citation type="submission" date="2016-10" db="EMBL/GenBank/DDBJ databases">
        <authorList>
            <person name="Varghese N."/>
            <person name="Submissions S."/>
        </authorList>
    </citation>
    <scope>NUCLEOTIDE SEQUENCE [LARGE SCALE GENOMIC DNA]</scope>
    <source>
        <strain evidence="8">DSM 44544</strain>
    </source>
</reference>
<keyword evidence="4" id="KW-0597">Phosphoprotein</keyword>
<dbReference type="EMBL" id="FNSO01000004">
    <property type="protein sequence ID" value="SEC23147.1"/>
    <property type="molecule type" value="Genomic_DNA"/>
</dbReference>
<proteinExistence type="predicted"/>
<dbReference type="SUPFAM" id="SSF52172">
    <property type="entry name" value="CheY-like"/>
    <property type="match status" value="1"/>
</dbReference>
<dbReference type="InterPro" id="IPR000792">
    <property type="entry name" value="Tscrpt_reg_LuxR_C"/>
</dbReference>
<dbReference type="SMART" id="SM00421">
    <property type="entry name" value="HTH_LUXR"/>
    <property type="match status" value="1"/>
</dbReference>
<dbReference type="CDD" id="cd06170">
    <property type="entry name" value="LuxR_C_like"/>
    <property type="match status" value="1"/>
</dbReference>
<evidence type="ECO:0000256" key="2">
    <source>
        <dbReference type="ARBA" id="ARBA00023125"/>
    </source>
</evidence>
<dbReference type="OrthoDB" id="9808843at2"/>
<feature type="modified residue" description="4-aspartylphosphate" evidence="4">
    <location>
        <position position="44"/>
    </location>
</feature>